<organism evidence="2">
    <name type="scientific">Anopheles braziliensis</name>
    <dbReference type="NCBI Taxonomy" id="58242"/>
    <lineage>
        <taxon>Eukaryota</taxon>
        <taxon>Metazoa</taxon>
        <taxon>Ecdysozoa</taxon>
        <taxon>Arthropoda</taxon>
        <taxon>Hexapoda</taxon>
        <taxon>Insecta</taxon>
        <taxon>Pterygota</taxon>
        <taxon>Neoptera</taxon>
        <taxon>Endopterygota</taxon>
        <taxon>Diptera</taxon>
        <taxon>Nematocera</taxon>
        <taxon>Culicoidea</taxon>
        <taxon>Culicidae</taxon>
        <taxon>Anophelinae</taxon>
        <taxon>Anopheles</taxon>
    </lineage>
</organism>
<sequence length="69" mass="7324">MLLLLLLLLLLSLLILASFICFTPSGTSTYARWQNKNTPPGEGVHASDTRLEQMAAGYGVIGSDGVEGT</sequence>
<protein>
    <submittedName>
        <fullName evidence="2">Putative secreted peptide</fullName>
    </submittedName>
</protein>
<dbReference type="EMBL" id="GGFM01009740">
    <property type="protein sequence ID" value="MBW30491.1"/>
    <property type="molecule type" value="Transcribed_RNA"/>
</dbReference>
<evidence type="ECO:0000313" key="2">
    <source>
        <dbReference type="EMBL" id="MBW30491.1"/>
    </source>
</evidence>
<evidence type="ECO:0000256" key="1">
    <source>
        <dbReference type="SAM" id="SignalP"/>
    </source>
</evidence>
<accession>A0A2M3ZPM9</accession>
<feature type="signal peptide" evidence="1">
    <location>
        <begin position="1"/>
        <end position="17"/>
    </location>
</feature>
<dbReference type="AlphaFoldDB" id="A0A2M3ZPM9"/>
<feature type="chain" id="PRO_5014986141" evidence="1">
    <location>
        <begin position="18"/>
        <end position="69"/>
    </location>
</feature>
<name>A0A2M3ZPM9_9DIPT</name>
<keyword evidence="1" id="KW-0732">Signal</keyword>
<proteinExistence type="predicted"/>
<reference evidence="2" key="1">
    <citation type="submission" date="2018-01" db="EMBL/GenBank/DDBJ databases">
        <title>An insight into the sialome of Amazonian anophelines.</title>
        <authorList>
            <person name="Ribeiro J.M."/>
            <person name="Scarpassa V."/>
            <person name="Calvo E."/>
        </authorList>
    </citation>
    <scope>NUCLEOTIDE SEQUENCE</scope>
    <source>
        <tissue evidence="2">Salivary glands</tissue>
    </source>
</reference>